<dbReference type="PATRIC" id="fig|1423731.3.peg.2154"/>
<gene>
    <name evidence="2" type="ORF">FC81_GL002096</name>
</gene>
<dbReference type="EMBL" id="AZEF01000003">
    <property type="protein sequence ID" value="KRL03435.1"/>
    <property type="molecule type" value="Genomic_DNA"/>
</dbReference>
<organism evidence="2 3">
    <name type="scientific">Liquorilactobacillus capillatus DSM 19910</name>
    <dbReference type="NCBI Taxonomy" id="1423731"/>
    <lineage>
        <taxon>Bacteria</taxon>
        <taxon>Bacillati</taxon>
        <taxon>Bacillota</taxon>
        <taxon>Bacilli</taxon>
        <taxon>Lactobacillales</taxon>
        <taxon>Lactobacillaceae</taxon>
        <taxon>Liquorilactobacillus</taxon>
    </lineage>
</organism>
<dbReference type="RefSeq" id="WP_057741901.1">
    <property type="nucleotide sequence ID" value="NZ_AZEF01000003.1"/>
</dbReference>
<dbReference type="InterPro" id="IPR016181">
    <property type="entry name" value="Acyl_CoA_acyltransferase"/>
</dbReference>
<accession>A0A0R1MGD6</accession>
<dbReference type="SUPFAM" id="SSF55729">
    <property type="entry name" value="Acyl-CoA N-acyltransferases (Nat)"/>
    <property type="match status" value="1"/>
</dbReference>
<dbReference type="STRING" id="1423731.FC81_GL002096"/>
<keyword evidence="3" id="KW-1185">Reference proteome</keyword>
<dbReference type="Pfam" id="PF00583">
    <property type="entry name" value="Acetyltransf_1"/>
    <property type="match status" value="1"/>
</dbReference>
<feature type="domain" description="N-acetyltransferase" evidence="1">
    <location>
        <begin position="3"/>
        <end position="177"/>
    </location>
</feature>
<dbReference type="OrthoDB" id="357176at2"/>
<sequence>MTYTVRRAIQSDVESIQTFYNDSLPLINIQQTSWIPNVYPNFSDALNAISKKEFFICLDEQDIVVGSMILNHESDKAYQKLEWLKSEKNSKQGNLIVHTLISHPKKPKKGIASYMIMFIKKYAAENNMASIRLDTFVNNIPARKLYEKNGFSYIGRTELTSFDNNGTDDCVFYEFQV</sequence>
<dbReference type="PANTHER" id="PTHR43415">
    <property type="entry name" value="SPERMIDINE N(1)-ACETYLTRANSFERASE"/>
    <property type="match status" value="1"/>
</dbReference>
<evidence type="ECO:0000313" key="3">
    <source>
        <dbReference type="Proteomes" id="UP000051621"/>
    </source>
</evidence>
<dbReference type="InterPro" id="IPR000182">
    <property type="entry name" value="GNAT_dom"/>
</dbReference>
<proteinExistence type="predicted"/>
<name>A0A0R1MGD6_9LACO</name>
<dbReference type="Proteomes" id="UP000051621">
    <property type="component" value="Unassembled WGS sequence"/>
</dbReference>
<dbReference type="Gene3D" id="3.40.630.30">
    <property type="match status" value="1"/>
</dbReference>
<dbReference type="AlphaFoldDB" id="A0A0R1MGD6"/>
<evidence type="ECO:0000259" key="1">
    <source>
        <dbReference type="PROSITE" id="PS51186"/>
    </source>
</evidence>
<dbReference type="PROSITE" id="PS51186">
    <property type="entry name" value="GNAT"/>
    <property type="match status" value="1"/>
</dbReference>
<dbReference type="GO" id="GO:0016747">
    <property type="term" value="F:acyltransferase activity, transferring groups other than amino-acyl groups"/>
    <property type="evidence" value="ECO:0007669"/>
    <property type="project" value="InterPro"/>
</dbReference>
<comment type="caution">
    <text evidence="2">The sequence shown here is derived from an EMBL/GenBank/DDBJ whole genome shotgun (WGS) entry which is preliminary data.</text>
</comment>
<dbReference type="PANTHER" id="PTHR43415:SF3">
    <property type="entry name" value="GNAT-FAMILY ACETYLTRANSFERASE"/>
    <property type="match status" value="1"/>
</dbReference>
<evidence type="ECO:0000313" key="2">
    <source>
        <dbReference type="EMBL" id="KRL03435.1"/>
    </source>
</evidence>
<protein>
    <recommendedName>
        <fullName evidence="1">N-acetyltransferase domain-containing protein</fullName>
    </recommendedName>
</protein>
<reference evidence="2 3" key="1">
    <citation type="journal article" date="2015" name="Genome Announc.">
        <title>Expanding the biotechnology potential of lactobacilli through comparative genomics of 213 strains and associated genera.</title>
        <authorList>
            <person name="Sun Z."/>
            <person name="Harris H.M."/>
            <person name="McCann A."/>
            <person name="Guo C."/>
            <person name="Argimon S."/>
            <person name="Zhang W."/>
            <person name="Yang X."/>
            <person name="Jeffery I.B."/>
            <person name="Cooney J.C."/>
            <person name="Kagawa T.F."/>
            <person name="Liu W."/>
            <person name="Song Y."/>
            <person name="Salvetti E."/>
            <person name="Wrobel A."/>
            <person name="Rasinkangas P."/>
            <person name="Parkhill J."/>
            <person name="Rea M.C."/>
            <person name="O'Sullivan O."/>
            <person name="Ritari J."/>
            <person name="Douillard F.P."/>
            <person name="Paul Ross R."/>
            <person name="Yang R."/>
            <person name="Briner A.E."/>
            <person name="Felis G.E."/>
            <person name="de Vos W.M."/>
            <person name="Barrangou R."/>
            <person name="Klaenhammer T.R."/>
            <person name="Caufield P.W."/>
            <person name="Cui Y."/>
            <person name="Zhang H."/>
            <person name="O'Toole P.W."/>
        </authorList>
    </citation>
    <scope>NUCLEOTIDE SEQUENCE [LARGE SCALE GENOMIC DNA]</scope>
    <source>
        <strain evidence="2 3">DSM 19910</strain>
    </source>
</reference>